<gene>
    <name evidence="2" type="ORF">LOCC1_G001442</name>
</gene>
<feature type="compositionally biased region" description="Low complexity" evidence="1">
    <location>
        <begin position="494"/>
        <end position="503"/>
    </location>
</feature>
<feature type="compositionally biased region" description="Polar residues" evidence="1">
    <location>
        <begin position="371"/>
        <end position="390"/>
    </location>
</feature>
<accession>A0A8H8S7M2</accession>
<protein>
    <submittedName>
        <fullName evidence="2">Uncharacterized protein</fullName>
    </submittedName>
</protein>
<reference evidence="2 3" key="1">
    <citation type="submission" date="2018-05" db="EMBL/GenBank/DDBJ databases">
        <title>Genome sequencing and assembly of the regulated plant pathogen Lachnellula willkommii and related sister species for the development of diagnostic species identification markers.</title>
        <authorList>
            <person name="Giroux E."/>
            <person name="Bilodeau G."/>
        </authorList>
    </citation>
    <scope>NUCLEOTIDE SEQUENCE [LARGE SCALE GENOMIC DNA]</scope>
    <source>
        <strain evidence="2 3">CBS 160.35</strain>
    </source>
</reference>
<feature type="compositionally biased region" description="Low complexity" evidence="1">
    <location>
        <begin position="311"/>
        <end position="320"/>
    </location>
</feature>
<feature type="compositionally biased region" description="Basic and acidic residues" evidence="1">
    <location>
        <begin position="155"/>
        <end position="170"/>
    </location>
</feature>
<feature type="region of interest" description="Disordered" evidence="1">
    <location>
        <begin position="467"/>
        <end position="537"/>
    </location>
</feature>
<feature type="compositionally biased region" description="Polar residues" evidence="1">
    <location>
        <begin position="706"/>
        <end position="745"/>
    </location>
</feature>
<feature type="compositionally biased region" description="Polar residues" evidence="1">
    <location>
        <begin position="589"/>
        <end position="601"/>
    </location>
</feature>
<feature type="compositionally biased region" description="Polar residues" evidence="1">
    <location>
        <begin position="142"/>
        <end position="151"/>
    </location>
</feature>
<feature type="compositionally biased region" description="Low complexity" evidence="1">
    <location>
        <begin position="674"/>
        <end position="697"/>
    </location>
</feature>
<feature type="region of interest" description="Disordered" evidence="1">
    <location>
        <begin position="813"/>
        <end position="859"/>
    </location>
</feature>
<feature type="compositionally biased region" description="Basic and acidic residues" evidence="1">
    <location>
        <begin position="93"/>
        <end position="121"/>
    </location>
</feature>
<keyword evidence="3" id="KW-1185">Reference proteome</keyword>
<feature type="compositionally biased region" description="Polar residues" evidence="1">
    <location>
        <begin position="399"/>
        <end position="440"/>
    </location>
</feature>
<dbReference type="AlphaFoldDB" id="A0A8H8S7M2"/>
<name>A0A8H8S7M2_9HELO</name>
<feature type="region of interest" description="Disordered" evidence="1">
    <location>
        <begin position="556"/>
        <end position="633"/>
    </location>
</feature>
<feature type="region of interest" description="Disordered" evidence="1">
    <location>
        <begin position="244"/>
        <end position="267"/>
    </location>
</feature>
<comment type="caution">
    <text evidence="2">The sequence shown here is derived from an EMBL/GenBank/DDBJ whole genome shotgun (WGS) entry which is preliminary data.</text>
</comment>
<dbReference type="InterPro" id="IPR040112">
    <property type="entry name" value="WetA"/>
</dbReference>
<feature type="region of interest" description="Disordered" evidence="1">
    <location>
        <begin position="928"/>
        <end position="948"/>
    </location>
</feature>
<feature type="region of interest" description="Disordered" evidence="1">
    <location>
        <begin position="90"/>
        <end position="170"/>
    </location>
</feature>
<organism evidence="2 3">
    <name type="scientific">Lachnellula occidentalis</name>
    <dbReference type="NCBI Taxonomy" id="215460"/>
    <lineage>
        <taxon>Eukaryota</taxon>
        <taxon>Fungi</taxon>
        <taxon>Dikarya</taxon>
        <taxon>Ascomycota</taxon>
        <taxon>Pezizomycotina</taxon>
        <taxon>Leotiomycetes</taxon>
        <taxon>Helotiales</taxon>
        <taxon>Lachnaceae</taxon>
        <taxon>Lachnellula</taxon>
    </lineage>
</organism>
<sequence>MAQVSGVPSGQNIGHTTSIAPARTTNDEADPSRAGLAALKLVELAANPVVEGVIGTNQDKHIRNAVPSKLKGKTNNKQGNFGVMHMEMSAAPKKSEAQTRDAAAERDAAARRTSENTESRAKAAQQQRYAPPKKKGLEATISEATRSTNRGSPFARDDKRQQRPLAPDETKMEQARLLTLLRSINPVTVVDQICKAVAYFGGIPGAPPPEDGIFPESANTRETGALFIGWLAEIFPDVTAAKSPEVTKSEVKKKGRPFKGPKNEASVVEIPNSRNGYGFGAAVSAPAWGLPPNLAEVVPQAPRAFEAAMGPSEQPRQSEPQPQPQPQPSTPLKLPEDSAMNTASGNKRRRGRPKGSTNKKLKMDGLPGDVPTSSNNVEPEGQNQSTSAQMGQPAEVAANTKNVAVTDQSTFQPAASNSTHTLGYSEQSWQNDAQKIQMGQASDLPPEELSPEEQAVLEAFRAHNPEAAAAVPSPVVSAKGATGQPPKRKRAPAKPKVNPAKAASTTSIANPSPSTNFPVHTSEQMPHQISPQVQEGSLSAINNESVMGMPRASDQVAWAPPVDTTPTAPPAKRVRQRKPKVPNAIDPPSRTQTASVANSATPPIAPSTIPDSTASSQQSIQQSMPVSRPPAEGLEAHYERFANLQQQQNGRSHTPTVPQQQQHVRQPSKPASVPPLQTTPQLPQQMQHQASQPGSQQNSQRDDQKMTQGSGSRSSTSYFNNNHQNQRSQSTTGYSQQYPTHQPSNLYGGHSASPQMSNASYNRTASTHTLAQASPQFSQADNTFRTASPHTITQPTPSPYQSEAQFRAANTQIVQPSPSYSQPENSYRTPSTHSMAQPSPSYSTARTQQPSHQSHYSQFSDSSYIDLPTLESLGHSSGYGQSNLNLGTTSHSRSSGSTGSIYGTSGLNNNYDTTSGANNLLRVSRGSSVSNNAGSYGSSGAFDASTATDHDLREKLLRNIGGR</sequence>
<evidence type="ECO:0000313" key="2">
    <source>
        <dbReference type="EMBL" id="TVY48288.1"/>
    </source>
</evidence>
<feature type="compositionally biased region" description="Low complexity" evidence="1">
    <location>
        <begin position="467"/>
        <end position="478"/>
    </location>
</feature>
<feature type="region of interest" description="Disordered" evidence="1">
    <location>
        <begin position="308"/>
        <end position="452"/>
    </location>
</feature>
<dbReference type="PANTHER" id="PTHR22934">
    <property type="entry name" value="PROTEIN ESC1/WETA-RELATED"/>
    <property type="match status" value="1"/>
</dbReference>
<feature type="region of interest" description="Disordered" evidence="1">
    <location>
        <begin position="647"/>
        <end position="763"/>
    </location>
</feature>
<feature type="compositionally biased region" description="Polar residues" evidence="1">
    <location>
        <begin position="504"/>
        <end position="537"/>
    </location>
</feature>
<evidence type="ECO:0000313" key="3">
    <source>
        <dbReference type="Proteomes" id="UP000443090"/>
    </source>
</evidence>
<dbReference type="OrthoDB" id="5243398at2759"/>
<dbReference type="Proteomes" id="UP000443090">
    <property type="component" value="Unassembled WGS sequence"/>
</dbReference>
<feature type="compositionally biased region" description="Basic residues" evidence="1">
    <location>
        <begin position="346"/>
        <end position="360"/>
    </location>
</feature>
<feature type="region of interest" description="Disordered" evidence="1">
    <location>
        <begin position="1"/>
        <end position="31"/>
    </location>
</feature>
<feature type="compositionally biased region" description="Polar residues" evidence="1">
    <location>
        <begin position="647"/>
        <end position="665"/>
    </location>
</feature>
<evidence type="ECO:0000256" key="1">
    <source>
        <dbReference type="SAM" id="MobiDB-lite"/>
    </source>
</evidence>
<feature type="compositionally biased region" description="Polar residues" evidence="1">
    <location>
        <begin position="1"/>
        <end position="19"/>
    </location>
</feature>
<feature type="compositionally biased region" description="Low complexity" evidence="1">
    <location>
        <begin position="928"/>
        <end position="941"/>
    </location>
</feature>
<proteinExistence type="predicted"/>
<dbReference type="EMBL" id="QGMI01000052">
    <property type="protein sequence ID" value="TVY48288.1"/>
    <property type="molecule type" value="Genomic_DNA"/>
</dbReference>
<dbReference type="PANTHER" id="PTHR22934:SF24">
    <property type="entry name" value="DNA METHYLATION MODULATOR-2"/>
    <property type="match status" value="1"/>
</dbReference>
<feature type="compositionally biased region" description="Polar residues" evidence="1">
    <location>
        <begin position="752"/>
        <end position="763"/>
    </location>
</feature>